<dbReference type="PRINTS" id="PR00722">
    <property type="entry name" value="CHYMOTRYPSIN"/>
</dbReference>
<sequence length="307" mass="33203">MRHPAFEALFLKQSPLAGKSESNGGFANIDSYLFGDRYALILAADPPCGVSTVQNQIFDENSPRSFVFPEHRIVGGQPTVPHSWPWVVELFFRNSSKCGGALISEDLVLTAAHCLHASRIAKNYAVIVGSHQTGSGQYHRVEALAVHPTFNLVWPSSWDVAVLKITPPVKLSEKASPVCIPTLAPPPFQVCAVAGWGLTQENGTRSQVLQEIHVPVLPANVCNNMAHYGGLVHSPSMFCAGYSQGAIDSCQGDSGGPLMCLRQGKWELQGLVSWGIGCGRPGRPGVYSKISAFWPWIKVTMWKLGGK</sequence>
<organism evidence="7 8">
    <name type="scientific">Mesorhabditis spiculigera</name>
    <dbReference type="NCBI Taxonomy" id="96644"/>
    <lineage>
        <taxon>Eukaryota</taxon>
        <taxon>Metazoa</taxon>
        <taxon>Ecdysozoa</taxon>
        <taxon>Nematoda</taxon>
        <taxon>Chromadorea</taxon>
        <taxon>Rhabditida</taxon>
        <taxon>Rhabditina</taxon>
        <taxon>Rhabditomorpha</taxon>
        <taxon>Rhabditoidea</taxon>
        <taxon>Rhabditidae</taxon>
        <taxon>Mesorhabditinae</taxon>
        <taxon>Mesorhabditis</taxon>
    </lineage>
</organism>
<dbReference type="GO" id="GO:0004252">
    <property type="term" value="F:serine-type endopeptidase activity"/>
    <property type="evidence" value="ECO:0007669"/>
    <property type="project" value="InterPro"/>
</dbReference>
<dbReference type="EMBL" id="CATQJA010002596">
    <property type="protein sequence ID" value="CAJ0572312.1"/>
    <property type="molecule type" value="Genomic_DNA"/>
</dbReference>
<dbReference type="PANTHER" id="PTHR24252:SF7">
    <property type="entry name" value="HYALIN"/>
    <property type="match status" value="1"/>
</dbReference>
<evidence type="ECO:0000313" key="7">
    <source>
        <dbReference type="EMBL" id="CAJ0572312.1"/>
    </source>
</evidence>
<evidence type="ECO:0000256" key="1">
    <source>
        <dbReference type="ARBA" id="ARBA00022670"/>
    </source>
</evidence>
<evidence type="ECO:0000256" key="3">
    <source>
        <dbReference type="ARBA" id="ARBA00022825"/>
    </source>
</evidence>
<gene>
    <name evidence="7" type="ORF">MSPICULIGERA_LOCUS10701</name>
</gene>
<dbReference type="AlphaFoldDB" id="A0AA36CQE9"/>
<proteinExistence type="predicted"/>
<dbReference type="PROSITE" id="PS00134">
    <property type="entry name" value="TRYPSIN_HIS"/>
    <property type="match status" value="1"/>
</dbReference>
<dbReference type="InterPro" id="IPR033116">
    <property type="entry name" value="TRYPSIN_SER"/>
</dbReference>
<keyword evidence="3 5" id="KW-0720">Serine protease</keyword>
<keyword evidence="2 5" id="KW-0378">Hydrolase</keyword>
<dbReference type="InterPro" id="IPR043504">
    <property type="entry name" value="Peptidase_S1_PA_chymotrypsin"/>
</dbReference>
<name>A0AA36CQE9_9BILA</name>
<dbReference type="InterPro" id="IPR001314">
    <property type="entry name" value="Peptidase_S1A"/>
</dbReference>
<dbReference type="PANTHER" id="PTHR24252">
    <property type="entry name" value="ACROSIN-RELATED"/>
    <property type="match status" value="1"/>
</dbReference>
<feature type="domain" description="Peptidase S1" evidence="6">
    <location>
        <begin position="73"/>
        <end position="302"/>
    </location>
</feature>
<keyword evidence="4" id="KW-1015">Disulfide bond</keyword>
<dbReference type="Proteomes" id="UP001177023">
    <property type="component" value="Unassembled WGS sequence"/>
</dbReference>
<reference evidence="7" key="1">
    <citation type="submission" date="2023-06" db="EMBL/GenBank/DDBJ databases">
        <authorList>
            <person name="Delattre M."/>
        </authorList>
    </citation>
    <scope>NUCLEOTIDE SEQUENCE</scope>
    <source>
        <strain evidence="7">AF72</strain>
    </source>
</reference>
<dbReference type="Pfam" id="PF00089">
    <property type="entry name" value="Trypsin"/>
    <property type="match status" value="1"/>
</dbReference>
<dbReference type="InterPro" id="IPR009003">
    <property type="entry name" value="Peptidase_S1_PA"/>
</dbReference>
<dbReference type="FunFam" id="2.40.10.10:FF:000003">
    <property type="entry name" value="Transmembrane serine protease 3"/>
    <property type="match status" value="1"/>
</dbReference>
<dbReference type="InterPro" id="IPR018114">
    <property type="entry name" value="TRYPSIN_HIS"/>
</dbReference>
<dbReference type="GO" id="GO:0006508">
    <property type="term" value="P:proteolysis"/>
    <property type="evidence" value="ECO:0007669"/>
    <property type="project" value="UniProtKB-KW"/>
</dbReference>
<dbReference type="SUPFAM" id="SSF50494">
    <property type="entry name" value="Trypsin-like serine proteases"/>
    <property type="match status" value="1"/>
</dbReference>
<dbReference type="PROSITE" id="PS50240">
    <property type="entry name" value="TRYPSIN_DOM"/>
    <property type="match status" value="1"/>
</dbReference>
<keyword evidence="1 5" id="KW-0645">Protease</keyword>
<dbReference type="InterPro" id="IPR001254">
    <property type="entry name" value="Trypsin_dom"/>
</dbReference>
<dbReference type="SMART" id="SM00020">
    <property type="entry name" value="Tryp_SPc"/>
    <property type="match status" value="1"/>
</dbReference>
<evidence type="ECO:0000313" key="8">
    <source>
        <dbReference type="Proteomes" id="UP001177023"/>
    </source>
</evidence>
<feature type="non-terminal residue" evidence="7">
    <location>
        <position position="307"/>
    </location>
</feature>
<dbReference type="PROSITE" id="PS00135">
    <property type="entry name" value="TRYPSIN_SER"/>
    <property type="match status" value="1"/>
</dbReference>
<protein>
    <recommendedName>
        <fullName evidence="6">Peptidase S1 domain-containing protein</fullName>
    </recommendedName>
</protein>
<evidence type="ECO:0000256" key="5">
    <source>
        <dbReference type="RuleBase" id="RU363034"/>
    </source>
</evidence>
<dbReference type="CDD" id="cd00190">
    <property type="entry name" value="Tryp_SPc"/>
    <property type="match status" value="1"/>
</dbReference>
<accession>A0AA36CQE9</accession>
<evidence type="ECO:0000256" key="2">
    <source>
        <dbReference type="ARBA" id="ARBA00022801"/>
    </source>
</evidence>
<dbReference type="Gene3D" id="2.40.10.10">
    <property type="entry name" value="Trypsin-like serine proteases"/>
    <property type="match status" value="1"/>
</dbReference>
<keyword evidence="8" id="KW-1185">Reference proteome</keyword>
<evidence type="ECO:0000256" key="4">
    <source>
        <dbReference type="ARBA" id="ARBA00023157"/>
    </source>
</evidence>
<evidence type="ECO:0000259" key="6">
    <source>
        <dbReference type="PROSITE" id="PS50240"/>
    </source>
</evidence>
<comment type="caution">
    <text evidence="7">The sequence shown here is derived from an EMBL/GenBank/DDBJ whole genome shotgun (WGS) entry which is preliminary data.</text>
</comment>